<dbReference type="GO" id="GO:0031422">
    <property type="term" value="C:RecQ family helicase-topoisomerase III complex"/>
    <property type="evidence" value="ECO:0007669"/>
    <property type="project" value="TreeGrafter"/>
</dbReference>
<comment type="function">
    <text evidence="12">Introduces a single-strand break via transesterification at a target site in duplex DNA. Releases the supercoiling and torsional tension of DNA introduced during the DNA replication and transcription by transiently cleaving and rejoining one strand of the DNA duplex. The scissile phosphodiester is attacked by the catalytic tyrosine of the enzyme, resulting in the formation of a DNA-(5'-phosphotyrosyl)-enzyme intermediate and the expulsion of a 3'-OH DNA strand.</text>
</comment>
<dbReference type="GO" id="GO:0006310">
    <property type="term" value="P:DNA recombination"/>
    <property type="evidence" value="ECO:0007669"/>
    <property type="project" value="TreeGrafter"/>
</dbReference>
<dbReference type="GO" id="GO:0006397">
    <property type="term" value="P:mRNA processing"/>
    <property type="evidence" value="ECO:0007669"/>
    <property type="project" value="UniProtKB-KW"/>
</dbReference>
<dbReference type="GO" id="GO:0008270">
    <property type="term" value="F:zinc ion binding"/>
    <property type="evidence" value="ECO:0007669"/>
    <property type="project" value="UniProtKB-KW"/>
</dbReference>
<dbReference type="Gene3D" id="1.10.460.10">
    <property type="entry name" value="Topoisomerase I, domain 2"/>
    <property type="match status" value="1"/>
</dbReference>
<dbReference type="OrthoDB" id="430051at2759"/>
<keyword evidence="4" id="KW-0507">mRNA processing</keyword>
<dbReference type="InterPro" id="IPR034144">
    <property type="entry name" value="TOPRIM_TopoIII"/>
</dbReference>
<feature type="region of interest" description="Disordered" evidence="13">
    <location>
        <begin position="691"/>
        <end position="769"/>
    </location>
</feature>
<evidence type="ECO:0000256" key="3">
    <source>
        <dbReference type="ARBA" id="ARBA00012891"/>
    </source>
</evidence>
<dbReference type="PANTHER" id="PTHR11390">
    <property type="entry name" value="PROKARYOTIC DNA TOPOISOMERASE"/>
    <property type="match status" value="1"/>
</dbReference>
<dbReference type="Pfam" id="PF01131">
    <property type="entry name" value="Topoisom_bac"/>
    <property type="match status" value="1"/>
</dbReference>
<dbReference type="GO" id="GO:0003677">
    <property type="term" value="F:DNA binding"/>
    <property type="evidence" value="ECO:0007669"/>
    <property type="project" value="UniProtKB-KW"/>
</dbReference>
<protein>
    <recommendedName>
        <fullName evidence="3 12">DNA topoisomerase</fullName>
        <ecNumber evidence="3 12">5.6.2.1</ecNumber>
    </recommendedName>
</protein>
<evidence type="ECO:0000256" key="2">
    <source>
        <dbReference type="ARBA" id="ARBA00009446"/>
    </source>
</evidence>
<dbReference type="AlphaFoldDB" id="A0A316Z2L2"/>
<organism evidence="18 19">
    <name type="scientific">Tilletiopsis washingtonensis</name>
    <dbReference type="NCBI Taxonomy" id="58919"/>
    <lineage>
        <taxon>Eukaryota</taxon>
        <taxon>Fungi</taxon>
        <taxon>Dikarya</taxon>
        <taxon>Basidiomycota</taxon>
        <taxon>Ustilaginomycotina</taxon>
        <taxon>Exobasidiomycetes</taxon>
        <taxon>Entylomatales</taxon>
        <taxon>Entylomatales incertae sedis</taxon>
        <taxon>Tilletiopsis</taxon>
    </lineage>
</organism>
<feature type="domain" description="CCHC-type" evidence="14">
    <location>
        <begin position="957"/>
        <end position="972"/>
    </location>
</feature>
<evidence type="ECO:0000256" key="1">
    <source>
        <dbReference type="ARBA" id="ARBA00000213"/>
    </source>
</evidence>
<feature type="compositionally biased region" description="Basic and acidic residues" evidence="13">
    <location>
        <begin position="981"/>
        <end position="994"/>
    </location>
</feature>
<keyword evidence="7" id="KW-0862">Zinc</keyword>
<dbReference type="InterPro" id="IPR000380">
    <property type="entry name" value="Topo_IA"/>
</dbReference>
<proteinExistence type="inferred from homology"/>
<evidence type="ECO:0000256" key="5">
    <source>
        <dbReference type="ARBA" id="ARBA00022723"/>
    </source>
</evidence>
<dbReference type="InterPro" id="IPR003602">
    <property type="entry name" value="Topo_IA_DNA-bd_dom"/>
</dbReference>
<dbReference type="Gene3D" id="1.10.290.10">
    <property type="entry name" value="Topoisomerase I, domain 4"/>
    <property type="match status" value="1"/>
</dbReference>
<dbReference type="InterPro" id="IPR001878">
    <property type="entry name" value="Znf_CCHC"/>
</dbReference>
<dbReference type="InterPro" id="IPR013826">
    <property type="entry name" value="Topo_IA_cen_sub3"/>
</dbReference>
<name>A0A316Z2L2_9BASI</name>
<dbReference type="SMART" id="SM00437">
    <property type="entry name" value="TOP1Ac"/>
    <property type="match status" value="1"/>
</dbReference>
<dbReference type="InterPro" id="IPR010666">
    <property type="entry name" value="Znf_GRF"/>
</dbReference>
<dbReference type="InterPro" id="IPR013824">
    <property type="entry name" value="Topo_IA_cen_sub1"/>
</dbReference>
<gene>
    <name evidence="18" type="ORF">FA09DRAFT_152006</name>
</gene>
<dbReference type="Gene3D" id="2.70.20.10">
    <property type="entry name" value="Topoisomerase I, domain 3"/>
    <property type="match status" value="1"/>
</dbReference>
<dbReference type="InterPro" id="IPR003601">
    <property type="entry name" value="Topo_IA_2"/>
</dbReference>
<dbReference type="Gene3D" id="3.40.50.140">
    <property type="match status" value="1"/>
</dbReference>
<dbReference type="Gene3D" id="4.10.60.10">
    <property type="entry name" value="Zinc finger, CCHC-type"/>
    <property type="match status" value="3"/>
</dbReference>
<dbReference type="PROSITE" id="PS52039">
    <property type="entry name" value="TOPO_IA_2"/>
    <property type="match status" value="1"/>
</dbReference>
<reference evidence="18 19" key="1">
    <citation type="journal article" date="2018" name="Mol. Biol. Evol.">
        <title>Broad Genomic Sampling Reveals a Smut Pathogenic Ancestry of the Fungal Clade Ustilaginomycotina.</title>
        <authorList>
            <person name="Kijpornyongpan T."/>
            <person name="Mondo S.J."/>
            <person name="Barry K."/>
            <person name="Sandor L."/>
            <person name="Lee J."/>
            <person name="Lipzen A."/>
            <person name="Pangilinan J."/>
            <person name="LaButti K."/>
            <person name="Hainaut M."/>
            <person name="Henrissat B."/>
            <person name="Grigoriev I.V."/>
            <person name="Spatafora J.W."/>
            <person name="Aime M.C."/>
        </authorList>
    </citation>
    <scope>NUCLEOTIDE SEQUENCE [LARGE SCALE GENOMIC DNA]</scope>
    <source>
        <strain evidence="18 19">MCA 4186</strain>
    </source>
</reference>
<evidence type="ECO:0000256" key="7">
    <source>
        <dbReference type="ARBA" id="ARBA00022833"/>
    </source>
</evidence>
<evidence type="ECO:0000256" key="11">
    <source>
        <dbReference type="PROSITE-ProRule" id="PRU00047"/>
    </source>
</evidence>
<dbReference type="EC" id="5.6.2.1" evidence="3 12"/>
<feature type="domain" description="CCHC-type" evidence="14">
    <location>
        <begin position="1013"/>
        <end position="1028"/>
    </location>
</feature>
<dbReference type="InterPro" id="IPR013497">
    <property type="entry name" value="Topo_IA_cen"/>
</dbReference>
<dbReference type="SUPFAM" id="SSF57756">
    <property type="entry name" value="Retrovirus zinc finger-like domains"/>
    <property type="match status" value="3"/>
</dbReference>
<keyword evidence="6 11" id="KW-0863">Zinc-finger</keyword>
<feature type="region of interest" description="Disordered" evidence="13">
    <location>
        <begin position="813"/>
        <end position="857"/>
    </location>
</feature>
<keyword evidence="8 12" id="KW-0799">Topoisomerase</keyword>
<dbReference type="Pfam" id="PF06839">
    <property type="entry name" value="Zn_ribbon_GRF"/>
    <property type="match status" value="2"/>
</dbReference>
<dbReference type="InterPro" id="IPR013825">
    <property type="entry name" value="Topo_IA_cen_sub2"/>
</dbReference>
<dbReference type="EMBL" id="KZ819306">
    <property type="protein sequence ID" value="PWN95152.1"/>
    <property type="molecule type" value="Genomic_DNA"/>
</dbReference>
<dbReference type="InterPro" id="IPR023405">
    <property type="entry name" value="Topo_IA_core_domain"/>
</dbReference>
<feature type="domain" description="Topo IA-type catalytic" evidence="17">
    <location>
        <begin position="164"/>
        <end position="590"/>
    </location>
</feature>
<evidence type="ECO:0000256" key="10">
    <source>
        <dbReference type="ARBA" id="ARBA00023235"/>
    </source>
</evidence>
<dbReference type="Proteomes" id="UP000245946">
    <property type="component" value="Unassembled WGS sequence"/>
</dbReference>
<keyword evidence="5" id="KW-0479">Metal-binding</keyword>
<evidence type="ECO:0000259" key="16">
    <source>
        <dbReference type="PROSITE" id="PS51999"/>
    </source>
</evidence>
<evidence type="ECO:0000259" key="17">
    <source>
        <dbReference type="PROSITE" id="PS52039"/>
    </source>
</evidence>
<dbReference type="PRINTS" id="PR00417">
    <property type="entry name" value="PRTPISMRASEI"/>
</dbReference>
<feature type="domain" description="GRF-type" evidence="16">
    <location>
        <begin position="768"/>
        <end position="811"/>
    </location>
</feature>
<sequence length="1109" mass="120609">MRVLCVAEKPSIAKSISQILSENDFQNRPGKDKYCRNFDFRYRLHGRWADFTVTSLRGHLTEHEFTDAHRKWGSCEPAALFDAPMRVSIREDGKAIAQNLRQEVRNADMLMIWTDCDREGEHIGSEVVHECRKVNRNVQVKRARFSAIIAAQIHNAAQNPVELDWSAAAAVEARSELDLRIGAAFTRMQTMALQNRFHELSKNIVSYGPCQFPTLGFVVDQYVKVITFVPEPFWYVHVMHRRDGKEVSFKWTKNHLFDRDAVLAIYERCRASGVARVTRVTSRQTRKFKCTPLTTVELQKHGSRLLRMSPKMILDISEKLYNRGLLSYPRTETDQYDKAFDFRALIEKQTSDASWGAFATRLNNGEFERPRDGNKNDKAHPPIHPTSHDHNLSGDEKRVYDYVTRRFLASCHKDGVGRQTTVDIDIAKEQFKATGLVIQQRNFLEVFVYEQWSGTLLPEFTEGETFTPTELSMKEGETTAPKLLTEADLVSLMDRNGIGTDATIAEHISKVIERTYVMTTMEGQTKYLLPSTLGMGLVEGYNSINFADDKSLSKPLLRREMEERMERICEGAQTKQATVTESVEEYRAVFALATQNLGRIVQSVSKYLRGEEEGDAGGAQAGGAAAAGPGGGGGGGGAPRGPPGGGGGPSAPRGNPPRPPRPPSEDEFDEFDDDVGFAMLDEVALDAAAVQAPRAQPAPRARPDRLAPAPNRDLDDDDDFVILDARGPSASGSSVARRAASPPAPRRQLPPVRAPTPDAAPSGDTPLCRCGDEAVQRTVGKEGANKGRQFWSCSKPRDDGSCGFFSWLEDAQGAGQQALPGPSRARGARTAAGGSEIDRFRQNFASQQDEDGGAPGASIKCECELEAKLLKVAKDGPNKGREFFGCPKESTGARCRFFKWEDEVEPAARRPTVGRQGSDRFDNGRGSDRFDNGRSNGRAAPRGRAGGGGSGGGGGACFKCGEEGHWSSSCPNDDSAGPSDGARRFNRSDARPDIDVDDADAGDDDGGGGGGQCFICNDSGHWSRDCPSKNSGASTSNATRGGRSSRGGKSSTAGKNGACFKCGLPGHWSSDCPGEDGGDAPPPPARGRGAKRRGGATSSSRPRAKRGRS</sequence>
<feature type="domain" description="GRF-type" evidence="16">
    <location>
        <begin position="861"/>
        <end position="904"/>
    </location>
</feature>
<feature type="region of interest" description="Disordered" evidence="13">
    <location>
        <begin position="365"/>
        <end position="394"/>
    </location>
</feature>
<dbReference type="GeneID" id="37266739"/>
<feature type="compositionally biased region" description="Low complexity" evidence="13">
    <location>
        <begin position="933"/>
        <end position="943"/>
    </location>
</feature>
<dbReference type="SMART" id="SM00343">
    <property type="entry name" value="ZnF_C2HC"/>
    <property type="match status" value="3"/>
</dbReference>
<evidence type="ECO:0000259" key="14">
    <source>
        <dbReference type="PROSITE" id="PS50158"/>
    </source>
</evidence>
<comment type="catalytic activity">
    <reaction evidence="1 12">
        <text>ATP-independent breakage of single-stranded DNA, followed by passage and rejoining.</text>
        <dbReference type="EC" id="5.6.2.1"/>
    </reaction>
</comment>
<evidence type="ECO:0000256" key="8">
    <source>
        <dbReference type="ARBA" id="ARBA00023029"/>
    </source>
</evidence>
<evidence type="ECO:0000259" key="15">
    <source>
        <dbReference type="PROSITE" id="PS50880"/>
    </source>
</evidence>
<dbReference type="SUPFAM" id="SSF56712">
    <property type="entry name" value="Prokaryotic type I DNA topoisomerase"/>
    <property type="match status" value="1"/>
</dbReference>
<feature type="region of interest" description="Disordered" evidence="13">
    <location>
        <begin position="905"/>
        <end position="951"/>
    </location>
</feature>
<dbReference type="PANTHER" id="PTHR11390:SF21">
    <property type="entry name" value="DNA TOPOISOMERASE 3-ALPHA"/>
    <property type="match status" value="1"/>
</dbReference>
<dbReference type="SMART" id="SM00436">
    <property type="entry name" value="TOP1Bc"/>
    <property type="match status" value="1"/>
</dbReference>
<keyword evidence="19" id="KW-1185">Reference proteome</keyword>
<dbReference type="Pfam" id="PF00098">
    <property type="entry name" value="zf-CCHC"/>
    <property type="match status" value="3"/>
</dbReference>
<feature type="domain" description="CCHC-type" evidence="14">
    <location>
        <begin position="1059"/>
        <end position="1073"/>
    </location>
</feature>
<dbReference type="GO" id="GO:0006265">
    <property type="term" value="P:DNA topological change"/>
    <property type="evidence" value="ECO:0007669"/>
    <property type="project" value="InterPro"/>
</dbReference>
<feature type="region of interest" description="Disordered" evidence="13">
    <location>
        <begin position="1070"/>
        <end position="1109"/>
    </location>
</feature>
<feature type="region of interest" description="Disordered" evidence="13">
    <location>
        <begin position="965"/>
        <end position="1055"/>
    </location>
</feature>
<dbReference type="PROSITE" id="PS50880">
    <property type="entry name" value="TOPRIM"/>
    <property type="match status" value="1"/>
</dbReference>
<evidence type="ECO:0000256" key="12">
    <source>
        <dbReference type="RuleBase" id="RU362092"/>
    </source>
</evidence>
<keyword evidence="9 12" id="KW-0238">DNA-binding</keyword>
<feature type="compositionally biased region" description="Acidic residues" evidence="13">
    <location>
        <begin position="995"/>
        <end position="1006"/>
    </location>
</feature>
<feature type="compositionally biased region" description="Low complexity" evidence="13">
    <location>
        <begin position="725"/>
        <end position="751"/>
    </location>
</feature>
<dbReference type="RefSeq" id="XP_025595431.1">
    <property type="nucleotide sequence ID" value="XM_025739193.1"/>
</dbReference>
<accession>A0A316Z2L2</accession>
<feature type="compositionally biased region" description="Basic and acidic residues" evidence="13">
    <location>
        <begin position="917"/>
        <end position="932"/>
    </location>
</feature>
<evidence type="ECO:0000313" key="19">
    <source>
        <dbReference type="Proteomes" id="UP000245946"/>
    </source>
</evidence>
<feature type="compositionally biased region" description="Low complexity" evidence="13">
    <location>
        <begin position="1034"/>
        <end position="1055"/>
    </location>
</feature>
<comment type="similarity">
    <text evidence="2 12">Belongs to the type IA topoisomerase family.</text>
</comment>
<feature type="domain" description="Toprim" evidence="15">
    <location>
        <begin position="2"/>
        <end position="146"/>
    </location>
</feature>
<feature type="compositionally biased region" description="Low complexity" evidence="13">
    <location>
        <begin position="824"/>
        <end position="834"/>
    </location>
</feature>
<dbReference type="Pfam" id="PF01751">
    <property type="entry name" value="Toprim"/>
    <property type="match status" value="1"/>
</dbReference>
<feature type="compositionally biased region" description="Gly residues" evidence="13">
    <location>
        <begin position="628"/>
        <end position="649"/>
    </location>
</feature>
<dbReference type="CDD" id="cd00186">
    <property type="entry name" value="TOP1Ac"/>
    <property type="match status" value="1"/>
</dbReference>
<dbReference type="GO" id="GO:0003917">
    <property type="term" value="F:DNA topoisomerase type I (single strand cut, ATP-independent) activity"/>
    <property type="evidence" value="ECO:0007669"/>
    <property type="project" value="UniProtKB-EC"/>
</dbReference>
<dbReference type="PROSITE" id="PS50158">
    <property type="entry name" value="ZF_CCHC"/>
    <property type="match status" value="3"/>
</dbReference>
<evidence type="ECO:0000313" key="18">
    <source>
        <dbReference type="EMBL" id="PWN95152.1"/>
    </source>
</evidence>
<dbReference type="InterPro" id="IPR006171">
    <property type="entry name" value="TOPRIM_dom"/>
</dbReference>
<evidence type="ECO:0000256" key="13">
    <source>
        <dbReference type="SAM" id="MobiDB-lite"/>
    </source>
</evidence>
<dbReference type="FunFam" id="1.10.290.10:FF:000001">
    <property type="entry name" value="DNA topoisomerase"/>
    <property type="match status" value="1"/>
</dbReference>
<dbReference type="SMART" id="SM00493">
    <property type="entry name" value="TOPRIM"/>
    <property type="match status" value="1"/>
</dbReference>
<feature type="region of interest" description="Disordered" evidence="13">
    <location>
        <begin position="612"/>
        <end position="670"/>
    </location>
</feature>
<dbReference type="GO" id="GO:0005634">
    <property type="term" value="C:nucleus"/>
    <property type="evidence" value="ECO:0007669"/>
    <property type="project" value="TreeGrafter"/>
</dbReference>
<dbReference type="CDD" id="cd03362">
    <property type="entry name" value="TOPRIM_TopoIA_TopoIII"/>
    <property type="match status" value="1"/>
</dbReference>
<dbReference type="InterPro" id="IPR036875">
    <property type="entry name" value="Znf_CCHC_sf"/>
</dbReference>
<evidence type="ECO:0000256" key="4">
    <source>
        <dbReference type="ARBA" id="ARBA00022664"/>
    </source>
</evidence>
<evidence type="ECO:0000256" key="6">
    <source>
        <dbReference type="ARBA" id="ARBA00022771"/>
    </source>
</evidence>
<keyword evidence="10 12" id="KW-0413">Isomerase</keyword>
<evidence type="ECO:0000256" key="9">
    <source>
        <dbReference type="ARBA" id="ARBA00023125"/>
    </source>
</evidence>
<dbReference type="STRING" id="58919.A0A316Z2L2"/>
<feature type="compositionally biased region" description="Basic and acidic residues" evidence="13">
    <location>
        <begin position="366"/>
        <end position="394"/>
    </location>
</feature>
<dbReference type="FunFam" id="3.40.50.140:FF:000005">
    <property type="entry name" value="DNA topoisomerase"/>
    <property type="match status" value="1"/>
</dbReference>
<dbReference type="GO" id="GO:0006281">
    <property type="term" value="P:DNA repair"/>
    <property type="evidence" value="ECO:0007669"/>
    <property type="project" value="TreeGrafter"/>
</dbReference>
<dbReference type="PROSITE" id="PS51999">
    <property type="entry name" value="ZF_GRF"/>
    <property type="match status" value="2"/>
</dbReference>